<protein>
    <recommendedName>
        <fullName evidence="1">Nudix hydrolase domain-containing protein</fullName>
    </recommendedName>
</protein>
<dbReference type="AlphaFoldDB" id="A0A7I7PGL9"/>
<dbReference type="InterPro" id="IPR000086">
    <property type="entry name" value="NUDIX_hydrolase_dom"/>
</dbReference>
<reference evidence="3 4" key="1">
    <citation type="submission" date="2017-02" db="EMBL/GenBank/DDBJ databases">
        <title>The new phylogeny of genus Mycobacterium.</title>
        <authorList>
            <person name="Tortoli E."/>
            <person name="Trovato A."/>
            <person name="Cirillo D.M."/>
        </authorList>
    </citation>
    <scope>NUCLEOTIDE SEQUENCE [LARGE SCALE GENOMIC DNA]</scope>
    <source>
        <strain evidence="3 4">DSM 45145</strain>
    </source>
</reference>
<reference evidence="2 5" key="2">
    <citation type="journal article" date="2019" name="Emerg. Microbes Infect.">
        <title>Comprehensive subspecies identification of 175 nontuberculous mycobacteria species based on 7547 genomic profiles.</title>
        <authorList>
            <person name="Matsumoto Y."/>
            <person name="Kinjo T."/>
            <person name="Motooka D."/>
            <person name="Nabeya D."/>
            <person name="Jung N."/>
            <person name="Uechi K."/>
            <person name="Horii T."/>
            <person name="Iida T."/>
            <person name="Fujita J."/>
            <person name="Nakamura S."/>
        </authorList>
    </citation>
    <scope>NUCLEOTIDE SEQUENCE [LARGE SCALE GENOMIC DNA]</scope>
    <source>
        <strain evidence="2 5">JCM 16367</strain>
    </source>
</reference>
<dbReference type="Proteomes" id="UP000192374">
    <property type="component" value="Unassembled WGS sequence"/>
</dbReference>
<organism evidence="2 5">
    <name type="scientific">Mycobacterium noviomagense</name>
    <dbReference type="NCBI Taxonomy" id="459858"/>
    <lineage>
        <taxon>Bacteria</taxon>
        <taxon>Bacillati</taxon>
        <taxon>Actinomycetota</taxon>
        <taxon>Actinomycetes</taxon>
        <taxon>Mycobacteriales</taxon>
        <taxon>Mycobacteriaceae</taxon>
        <taxon>Mycobacterium</taxon>
    </lineage>
</organism>
<name>A0A7I7PGL9_9MYCO</name>
<dbReference type="Pfam" id="PF00293">
    <property type="entry name" value="NUDIX"/>
    <property type="match status" value="1"/>
</dbReference>
<dbReference type="OrthoDB" id="9810648at2"/>
<sequence>MKPHKHSVALVIKNDNAELLIVERPDDEDGPLAGVWGFPATTLRENETEIEAARRIGPTKLGVEVTVSAKIGERSGERESYTLHLSDYEATVCEGQTPHVPQSDTTLTQYADLKYTSDPRELFVAAQRGSECARIYLQSIGIDWSTFRR</sequence>
<accession>A0A7I7PGL9</accession>
<evidence type="ECO:0000313" key="4">
    <source>
        <dbReference type="Proteomes" id="UP000192374"/>
    </source>
</evidence>
<evidence type="ECO:0000313" key="2">
    <source>
        <dbReference type="EMBL" id="BBY07720.1"/>
    </source>
</evidence>
<dbReference type="EMBL" id="MVIC01000025">
    <property type="protein sequence ID" value="ORB13317.1"/>
    <property type="molecule type" value="Genomic_DNA"/>
</dbReference>
<dbReference type="KEGG" id="mnv:MNVI_30380"/>
<evidence type="ECO:0000259" key="1">
    <source>
        <dbReference type="Pfam" id="PF00293"/>
    </source>
</evidence>
<gene>
    <name evidence="3" type="ORF">BST37_13980</name>
    <name evidence="2" type="ORF">MNVI_30380</name>
</gene>
<dbReference type="SUPFAM" id="SSF55811">
    <property type="entry name" value="Nudix"/>
    <property type="match status" value="1"/>
</dbReference>
<dbReference type="InterPro" id="IPR015797">
    <property type="entry name" value="NUDIX_hydrolase-like_dom_sf"/>
</dbReference>
<dbReference type="Proteomes" id="UP000466894">
    <property type="component" value="Chromosome"/>
</dbReference>
<feature type="domain" description="Nudix hydrolase" evidence="1">
    <location>
        <begin position="5"/>
        <end position="72"/>
    </location>
</feature>
<reference evidence="2" key="3">
    <citation type="submission" date="2020-02" db="EMBL/GenBank/DDBJ databases">
        <authorList>
            <person name="Matsumoto Y."/>
            <person name="Motooka D."/>
            <person name="Nakamura S."/>
        </authorList>
    </citation>
    <scope>NUCLEOTIDE SEQUENCE</scope>
    <source>
        <strain evidence="2">JCM 16367</strain>
    </source>
</reference>
<evidence type="ECO:0000313" key="3">
    <source>
        <dbReference type="EMBL" id="ORB13317.1"/>
    </source>
</evidence>
<dbReference type="EMBL" id="AP022583">
    <property type="protein sequence ID" value="BBY07720.1"/>
    <property type="molecule type" value="Genomic_DNA"/>
</dbReference>
<dbReference type="RefSeq" id="WP_083088377.1">
    <property type="nucleotide sequence ID" value="NZ_AP022583.1"/>
</dbReference>
<keyword evidence="4" id="KW-1185">Reference proteome</keyword>
<evidence type="ECO:0000313" key="5">
    <source>
        <dbReference type="Proteomes" id="UP000466894"/>
    </source>
</evidence>
<dbReference type="Gene3D" id="3.90.79.10">
    <property type="entry name" value="Nucleoside Triphosphate Pyrophosphohydrolase"/>
    <property type="match status" value="1"/>
</dbReference>
<proteinExistence type="predicted"/>